<protein>
    <recommendedName>
        <fullName evidence="5">Carbohydrate-binding module family 19 domain-containing protein</fullName>
    </recommendedName>
</protein>
<feature type="compositionally biased region" description="Acidic residues" evidence="1">
    <location>
        <begin position="133"/>
        <end position="143"/>
    </location>
</feature>
<name>A0A1Y2INM7_TRAC3</name>
<feature type="compositionally biased region" description="Low complexity" evidence="1">
    <location>
        <begin position="150"/>
        <end position="173"/>
    </location>
</feature>
<reference evidence="3 4" key="1">
    <citation type="journal article" date="2015" name="Biotechnol. Biofuels">
        <title>Enhanced degradation of softwood versus hardwood by the white-rot fungus Pycnoporus coccineus.</title>
        <authorList>
            <person name="Couturier M."/>
            <person name="Navarro D."/>
            <person name="Chevret D."/>
            <person name="Henrissat B."/>
            <person name="Piumi F."/>
            <person name="Ruiz-Duenas F.J."/>
            <person name="Martinez A.T."/>
            <person name="Grigoriev I.V."/>
            <person name="Riley R."/>
            <person name="Lipzen A."/>
            <person name="Berrin J.G."/>
            <person name="Master E.R."/>
            <person name="Rosso M.N."/>
        </authorList>
    </citation>
    <scope>NUCLEOTIDE SEQUENCE [LARGE SCALE GENOMIC DNA]</scope>
    <source>
        <strain evidence="3 4">BRFM310</strain>
    </source>
</reference>
<keyword evidence="4" id="KW-1185">Reference proteome</keyword>
<feature type="compositionally biased region" description="Low complexity" evidence="1">
    <location>
        <begin position="301"/>
        <end position="324"/>
    </location>
</feature>
<feature type="signal peptide" evidence="2">
    <location>
        <begin position="1"/>
        <end position="19"/>
    </location>
</feature>
<dbReference type="EMBL" id="KZ084104">
    <property type="protein sequence ID" value="OSD02710.1"/>
    <property type="molecule type" value="Genomic_DNA"/>
</dbReference>
<evidence type="ECO:0000313" key="4">
    <source>
        <dbReference type="Proteomes" id="UP000193067"/>
    </source>
</evidence>
<gene>
    <name evidence="3" type="ORF">PYCCODRAFT_1410758</name>
</gene>
<dbReference type="Proteomes" id="UP000193067">
    <property type="component" value="Unassembled WGS sequence"/>
</dbReference>
<dbReference type="OrthoDB" id="2802667at2759"/>
<feature type="region of interest" description="Disordered" evidence="1">
    <location>
        <begin position="295"/>
        <end position="324"/>
    </location>
</feature>
<organism evidence="3 4">
    <name type="scientific">Trametes coccinea (strain BRFM310)</name>
    <name type="common">Pycnoporus coccineus</name>
    <dbReference type="NCBI Taxonomy" id="1353009"/>
    <lineage>
        <taxon>Eukaryota</taxon>
        <taxon>Fungi</taxon>
        <taxon>Dikarya</taxon>
        <taxon>Basidiomycota</taxon>
        <taxon>Agaricomycotina</taxon>
        <taxon>Agaricomycetes</taxon>
        <taxon>Polyporales</taxon>
        <taxon>Polyporaceae</taxon>
        <taxon>Trametes</taxon>
    </lineage>
</organism>
<evidence type="ECO:0000313" key="3">
    <source>
        <dbReference type="EMBL" id="OSD02710.1"/>
    </source>
</evidence>
<feature type="chain" id="PRO_5012169334" description="Carbohydrate-binding module family 19 domain-containing protein" evidence="2">
    <location>
        <begin position="20"/>
        <end position="324"/>
    </location>
</feature>
<keyword evidence="2" id="KW-0732">Signal</keyword>
<evidence type="ECO:0000256" key="2">
    <source>
        <dbReference type="SAM" id="SignalP"/>
    </source>
</evidence>
<dbReference type="AlphaFoldDB" id="A0A1Y2INM7"/>
<proteinExistence type="predicted"/>
<accession>A0A1Y2INM7</accession>
<evidence type="ECO:0008006" key="5">
    <source>
        <dbReference type="Google" id="ProtNLM"/>
    </source>
</evidence>
<evidence type="ECO:0000256" key="1">
    <source>
        <dbReference type="SAM" id="MobiDB-lite"/>
    </source>
</evidence>
<feature type="region of interest" description="Disordered" evidence="1">
    <location>
        <begin position="120"/>
        <end position="173"/>
    </location>
</feature>
<sequence>MLFTLSTISGLLMASLALGAPMASLDADTFLQNGKDAQVLNAEFAKLNTSDSCNAGEVACLGASVAQCVNGTWQAEACPKSLFCFALPSVREEGTVISCTSNTTALSVISASGATGGIAANSTDDSVGFPTDCGDDDDEDGDDAGSSNSTVTATGTRVHTTASQTPSVSASFSASSADATATAAVSSTGTDDATEPTVTVTVTLPPASFSTQFSETTTVDPAQASSFLSSIATDPNFSIVTTIISTSTPASTPAGVSSAVSSEKAQTSAFSSKPVGIASSPSFTSDIGAPTTITLLSRPTSAGTSASSQATSAQAAAADDGSSY</sequence>
<dbReference type="STRING" id="1353009.A0A1Y2INM7"/>